<comment type="caution">
    <text evidence="1">The sequence shown here is derived from an EMBL/GenBank/DDBJ whole genome shotgun (WGS) entry which is preliminary data.</text>
</comment>
<evidence type="ECO:0000313" key="1">
    <source>
        <dbReference type="EMBL" id="MFB9627038.1"/>
    </source>
</evidence>
<dbReference type="Proteomes" id="UP001589532">
    <property type="component" value="Unassembled WGS sequence"/>
</dbReference>
<accession>A0ABV5S7K0</accession>
<evidence type="ECO:0000313" key="2">
    <source>
        <dbReference type="Proteomes" id="UP001589532"/>
    </source>
</evidence>
<sequence length="101" mass="10990">MNSGFEIAKETLRLEASRMRGHGDDYEAAVQRLQERNGRWGDDGLFAEIEMAWVECRQTVLAAVPSLGGMIGRMSHGMHAVSANIDAADAASTLPETAAWQ</sequence>
<dbReference type="RefSeq" id="WP_344997672.1">
    <property type="nucleotide sequence ID" value="NZ_BAAAXV010000009.1"/>
</dbReference>
<protein>
    <recommendedName>
        <fullName evidence="3">WXG100 family type VII secretion target</fullName>
    </recommendedName>
</protein>
<dbReference type="EMBL" id="JBHMBW010000026">
    <property type="protein sequence ID" value="MFB9627038.1"/>
    <property type="molecule type" value="Genomic_DNA"/>
</dbReference>
<proteinExistence type="predicted"/>
<organism evidence="1 2">
    <name type="scientific">Nonomuraea helvata</name>
    <dbReference type="NCBI Taxonomy" id="37484"/>
    <lineage>
        <taxon>Bacteria</taxon>
        <taxon>Bacillati</taxon>
        <taxon>Actinomycetota</taxon>
        <taxon>Actinomycetes</taxon>
        <taxon>Streptosporangiales</taxon>
        <taxon>Streptosporangiaceae</taxon>
        <taxon>Nonomuraea</taxon>
    </lineage>
</organism>
<reference evidence="1 2" key="1">
    <citation type="submission" date="2024-09" db="EMBL/GenBank/DDBJ databases">
        <authorList>
            <person name="Sun Q."/>
            <person name="Mori K."/>
        </authorList>
    </citation>
    <scope>NUCLEOTIDE SEQUENCE [LARGE SCALE GENOMIC DNA]</scope>
    <source>
        <strain evidence="1 2">JCM 3143</strain>
    </source>
</reference>
<evidence type="ECO:0008006" key="3">
    <source>
        <dbReference type="Google" id="ProtNLM"/>
    </source>
</evidence>
<keyword evidence="2" id="KW-1185">Reference proteome</keyword>
<name>A0ABV5S7K0_9ACTN</name>
<gene>
    <name evidence="1" type="ORF">ACFFSA_28470</name>
</gene>